<organism evidence="2 3">
    <name type="scientific">Paraburkholderia dinghuensis</name>
    <dbReference type="NCBI Taxonomy" id="2305225"/>
    <lineage>
        <taxon>Bacteria</taxon>
        <taxon>Pseudomonadati</taxon>
        <taxon>Pseudomonadota</taxon>
        <taxon>Betaproteobacteria</taxon>
        <taxon>Burkholderiales</taxon>
        <taxon>Burkholderiaceae</taxon>
        <taxon>Paraburkholderia</taxon>
    </lineage>
</organism>
<dbReference type="Proteomes" id="UP000272778">
    <property type="component" value="Unassembled WGS sequence"/>
</dbReference>
<dbReference type="RefSeq" id="WP_124150339.1">
    <property type="nucleotide sequence ID" value="NZ_RQIS01000004.1"/>
</dbReference>
<dbReference type="EMBL" id="RQIS01000004">
    <property type="protein sequence ID" value="RQH07861.1"/>
    <property type="molecule type" value="Genomic_DNA"/>
</dbReference>
<protein>
    <submittedName>
        <fullName evidence="2">Uncharacterized protein</fullName>
    </submittedName>
</protein>
<name>A0A3N6N9X3_9BURK</name>
<gene>
    <name evidence="2" type="ORF">D1Y85_07050</name>
</gene>
<evidence type="ECO:0000256" key="1">
    <source>
        <dbReference type="SAM" id="MobiDB-lite"/>
    </source>
</evidence>
<evidence type="ECO:0000313" key="2">
    <source>
        <dbReference type="EMBL" id="RQH07861.1"/>
    </source>
</evidence>
<evidence type="ECO:0000313" key="3">
    <source>
        <dbReference type="Proteomes" id="UP000272778"/>
    </source>
</evidence>
<keyword evidence="3" id="KW-1185">Reference proteome</keyword>
<accession>A0A3N6N9X3</accession>
<dbReference type="OrthoDB" id="58809at2"/>
<comment type="caution">
    <text evidence="2">The sequence shown here is derived from an EMBL/GenBank/DDBJ whole genome shotgun (WGS) entry which is preliminary data.</text>
</comment>
<dbReference type="AlphaFoldDB" id="A0A3N6N9X3"/>
<feature type="region of interest" description="Disordered" evidence="1">
    <location>
        <begin position="356"/>
        <end position="439"/>
    </location>
</feature>
<reference evidence="2 3" key="1">
    <citation type="submission" date="2018-11" db="EMBL/GenBank/DDBJ databases">
        <title>Paraburkholderia sp. DHOA04, isolated from soil.</title>
        <authorList>
            <person name="Gao Z.-H."/>
            <person name="Qiu L.-H."/>
            <person name="Fu J.-C."/>
        </authorList>
    </citation>
    <scope>NUCLEOTIDE SEQUENCE [LARGE SCALE GENOMIC DNA]</scope>
    <source>
        <strain evidence="2 3">DHOA04</strain>
    </source>
</reference>
<sequence length="439" mass="48547">MSWLRRRTRTTERREASSPRLAHLGGGALSRAHALHSLAAAIVLTLPFGIAARAQTPRYAFSVVANVVTSQRDEPAAQRLIDAIGLDPQSAFLVYDGNLKGSREVCSDSLYEQRHAMLDASRTPLVFVPGQQDWVSCGASGSGAYEPLERLDLLRQTFFSDPTMLGQSTLAVTRESEVPRFRPYRENVRWQFGDTVFVAMNVPDGNNHFLNAGGRNGEFEDRVIANGFWLEHAAEYAKRRNARAIVIFIQANPLPEREERADRFAWLRFGHRTRDGYLEFRKSLIKLAETFRGPVVLVHTADTKLAHGFVIDQPLRNEKGVRVANVTRIAFALHDPLTQWLQFDVDTTRRTPLRVSVHDVPKHSPLLPPPSLDSKASTPQPEMPEVSSMPDVTEIPGMQQVPGVLPESGATPANGEVSPPTPPAPGAVPNSEPSVRQAP</sequence>
<feature type="region of interest" description="Disordered" evidence="1">
    <location>
        <begin position="1"/>
        <end position="20"/>
    </location>
</feature>
<proteinExistence type="predicted"/>